<protein>
    <recommendedName>
        <fullName evidence="1">NACHT domain-containing protein</fullName>
    </recommendedName>
</protein>
<dbReference type="RefSeq" id="WP_105214026.1">
    <property type="nucleotide sequence ID" value="NZ_CP027062.1"/>
</dbReference>
<keyword evidence="3" id="KW-1185">Reference proteome</keyword>
<dbReference type="Pfam" id="PF05729">
    <property type="entry name" value="NACHT"/>
    <property type="match status" value="1"/>
</dbReference>
<feature type="domain" description="NACHT" evidence="1">
    <location>
        <begin position="282"/>
        <end position="400"/>
    </location>
</feature>
<dbReference type="SUPFAM" id="SSF141571">
    <property type="entry name" value="Pentapeptide repeat-like"/>
    <property type="match status" value="1"/>
</dbReference>
<evidence type="ECO:0000313" key="2">
    <source>
        <dbReference type="EMBL" id="AVI49758.1"/>
    </source>
</evidence>
<proteinExistence type="predicted"/>
<dbReference type="InterPro" id="IPR007111">
    <property type="entry name" value="NACHT_NTPase"/>
</dbReference>
<dbReference type="InterPro" id="IPR027417">
    <property type="entry name" value="P-loop_NTPase"/>
</dbReference>
<name>A0A2S0HT28_9FLAO</name>
<dbReference type="Proteomes" id="UP000238442">
    <property type="component" value="Chromosome"/>
</dbReference>
<reference evidence="2 3" key="1">
    <citation type="submission" date="2018-02" db="EMBL/GenBank/DDBJ databases">
        <title>Genomic analysis of the strain RR4-38 isolated from a seawater recirculating aquaculture system.</title>
        <authorList>
            <person name="Kim Y.-S."/>
            <person name="Jang Y.H."/>
            <person name="Kim K.-H."/>
        </authorList>
    </citation>
    <scope>NUCLEOTIDE SEQUENCE [LARGE SCALE GENOMIC DNA]</scope>
    <source>
        <strain evidence="2 3">RR4-38</strain>
    </source>
</reference>
<dbReference type="AlphaFoldDB" id="A0A2S0HT28"/>
<gene>
    <name evidence="2" type="ORF">C5O00_00695</name>
</gene>
<dbReference type="OrthoDB" id="1397764at2"/>
<organism evidence="2 3">
    <name type="scientific">Pukyongia salina</name>
    <dbReference type="NCBI Taxonomy" id="2094025"/>
    <lineage>
        <taxon>Bacteria</taxon>
        <taxon>Pseudomonadati</taxon>
        <taxon>Bacteroidota</taxon>
        <taxon>Flavobacteriia</taxon>
        <taxon>Flavobacteriales</taxon>
        <taxon>Flavobacteriaceae</taxon>
        <taxon>Pukyongia</taxon>
    </lineage>
</organism>
<accession>A0A2S0HT28</accession>
<dbReference type="Gene3D" id="2.160.20.80">
    <property type="entry name" value="E3 ubiquitin-protein ligase SopA"/>
    <property type="match status" value="1"/>
</dbReference>
<dbReference type="Gene3D" id="3.40.50.300">
    <property type="entry name" value="P-loop containing nucleotide triphosphate hydrolases"/>
    <property type="match status" value="1"/>
</dbReference>
<evidence type="ECO:0000313" key="3">
    <source>
        <dbReference type="Proteomes" id="UP000238442"/>
    </source>
</evidence>
<dbReference type="EMBL" id="CP027062">
    <property type="protein sequence ID" value="AVI49758.1"/>
    <property type="molecule type" value="Genomic_DNA"/>
</dbReference>
<sequence length="1038" mass="121647">MNKITSKLIDNLPDVIKNVVDWTKNNFDENAQEVLDNSTGTAGIIIKLFGKTLIDKYFDKLEKNKLKDFGEKIYLKSAFIQANNSIEKIEDDLTNSLSANDFSLIYESVVDREIKTFHSSDILLIFQPEYHPSINFVKNNYLNILKKLGIKTSVINKFILDFNTNISSEVEKNFGKSYEEHLKQISEYALDKNETKLLWDTSKLGVIGFTSNENLKYEETYGIWKDVNTFKSFESENESLYEENVKENEREKKLNPVLELIEEYFKINSENNLDKILFIVADFGKGKSVFLKHYASKLAKKYINTREGEFPVYFNLRNFHNYSHNTKLGVIEDYLLTEYAIDIKSEEFAKKKYVFLIDSLDESGELNKVSIEKVINSIQQIQNIDKQKYRTNKIIITTRPFDDGLDQHLKCHKPKTRLNEAKREIPQFISIYGFKKNQFNDWLISSLKNAPRIDISKTTGIINKVLTAVYEDGEYDIYKALVENKTLSKSELRRPIFAYMIYQLILNNVNFLEVGKIGVYLSFLNLLSKDAKHINDPGYNVNLSEEFEYRNLLHSISALWMFERHQGKQGSLKKADICRVLDGDNRHESDNEILERYKNKNVTEIEFLSHSYFGENDNKLHFQHQSFAEILLAEYYLKVFIKYSLDKDFNIAEARAKLLLGFPTEQTIRFFIDLLILLKDSTNDIKASETIEKRKLLFPLLATLATEKNNNLFCNSLYYEWFNKYPIKPDEIEYPIELIEDWAFNKSKIDKILDLCKEIINSNNTYLLTKSDLKSSLYDNELTLIQNTSINELPLDFDKWIALLVGNRLCNDLSNINKPVLFNREYKINPKKLFDLIIQSTNRRINENNIPEWGRNLFKGIDMSQINERTSLYAILNHLDFSFSYLKNIDFSGCLLGDTKFNHITLVNVNFSHSYMWSTSFKNINSIEECRCWNTIIADLLIPFNLMPNKVENRREIRENVMFNNIKIPIIPDDKKGKFEFRYLRSVTSITTELFAYFYATKDISIRKINELIKFQSPEMKKEYLNEIKTIANNVYKK</sequence>
<dbReference type="KEGG" id="aue:C5O00_00695"/>
<evidence type="ECO:0000259" key="1">
    <source>
        <dbReference type="Pfam" id="PF05729"/>
    </source>
</evidence>